<keyword evidence="4" id="KW-0436">Ligase</keyword>
<dbReference type="GO" id="GO:0004075">
    <property type="term" value="F:biotin carboxylase activity"/>
    <property type="evidence" value="ECO:0007669"/>
    <property type="project" value="UniProtKB-EC"/>
</dbReference>
<keyword evidence="3" id="KW-0444">Lipid biosynthesis</keyword>
<feature type="region of interest" description="Disordered" evidence="15">
    <location>
        <begin position="2200"/>
        <end position="2222"/>
    </location>
</feature>
<evidence type="ECO:0000259" key="17">
    <source>
        <dbReference type="PROSITE" id="PS50975"/>
    </source>
</evidence>
<feature type="domain" description="CoA carboxyltransferase N-terminal" evidence="19">
    <location>
        <begin position="1587"/>
        <end position="1933"/>
    </location>
</feature>
<dbReference type="SUPFAM" id="SSF52440">
    <property type="entry name" value="PreATP-grasp domain"/>
    <property type="match status" value="1"/>
</dbReference>
<dbReference type="Gene3D" id="3.90.1770.10">
    <property type="entry name" value="PreATP-grasp domain"/>
    <property type="match status" value="1"/>
</dbReference>
<dbReference type="Pfam" id="PF08326">
    <property type="entry name" value="ACC_central"/>
    <property type="match status" value="1"/>
</dbReference>
<reference evidence="21" key="2">
    <citation type="submission" date="2022-01" db="EMBL/GenBank/DDBJ databases">
        <authorList>
            <person name="Hirooka S."/>
            <person name="Miyagishima S.Y."/>
        </authorList>
    </citation>
    <scope>NUCLEOTIDE SEQUENCE</scope>
    <source>
        <strain evidence="21">NBRC 102759</strain>
    </source>
</reference>
<keyword evidence="6" id="KW-0276">Fatty acid metabolism</keyword>
<organism evidence="21 22">
    <name type="scientific">Galdieria partita</name>
    <dbReference type="NCBI Taxonomy" id="83374"/>
    <lineage>
        <taxon>Eukaryota</taxon>
        <taxon>Rhodophyta</taxon>
        <taxon>Bangiophyceae</taxon>
        <taxon>Galdieriales</taxon>
        <taxon>Galdieriaceae</taxon>
        <taxon>Galdieria</taxon>
    </lineage>
</organism>
<dbReference type="InterPro" id="IPR013537">
    <property type="entry name" value="AcCoA_COase_cen"/>
</dbReference>
<feature type="domain" description="Lipoyl-binding" evidence="16">
    <location>
        <begin position="670"/>
        <end position="744"/>
    </location>
</feature>
<evidence type="ECO:0000259" key="16">
    <source>
        <dbReference type="PROSITE" id="PS50968"/>
    </source>
</evidence>
<accession>A0A9C7PZF2</accession>
<dbReference type="FunFam" id="3.40.50.20:FF:000005">
    <property type="entry name" value="acetyl-CoA carboxylase isoform X2"/>
    <property type="match status" value="1"/>
</dbReference>
<dbReference type="FunFam" id="2.40.50.100:FF:000005">
    <property type="entry name" value="Acetyl-CoA carboxylase 1"/>
    <property type="match status" value="1"/>
</dbReference>
<comment type="catalytic activity">
    <reaction evidence="13">
        <text>N(6)-biotinyl-L-lysyl-[protein] + hydrogencarbonate + ATP = N(6)-carboxybiotinyl-L-lysyl-[protein] + ADP + phosphate + H(+)</text>
        <dbReference type="Rhea" id="RHEA:13501"/>
        <dbReference type="Rhea" id="RHEA-COMP:10505"/>
        <dbReference type="Rhea" id="RHEA-COMP:10506"/>
        <dbReference type="ChEBI" id="CHEBI:15378"/>
        <dbReference type="ChEBI" id="CHEBI:17544"/>
        <dbReference type="ChEBI" id="CHEBI:30616"/>
        <dbReference type="ChEBI" id="CHEBI:43474"/>
        <dbReference type="ChEBI" id="CHEBI:83144"/>
        <dbReference type="ChEBI" id="CHEBI:83145"/>
        <dbReference type="ChEBI" id="CHEBI:456216"/>
        <dbReference type="EC" id="6.3.4.14"/>
    </reaction>
</comment>
<dbReference type="PROSITE" id="PS50980">
    <property type="entry name" value="COA_CT_NTER"/>
    <property type="match status" value="1"/>
</dbReference>
<protein>
    <recommendedName>
        <fullName evidence="23">Acetyl-CoA carboxylase</fullName>
    </recommendedName>
</protein>
<dbReference type="InterPro" id="IPR005481">
    <property type="entry name" value="BC-like_N"/>
</dbReference>
<dbReference type="OrthoDB" id="1197at2759"/>
<keyword evidence="9" id="KW-0275">Fatty acid biosynthesis</keyword>
<dbReference type="SUPFAM" id="SSF56059">
    <property type="entry name" value="Glutathione synthetase ATP-binding domain-like"/>
    <property type="match status" value="1"/>
</dbReference>
<evidence type="ECO:0000256" key="11">
    <source>
        <dbReference type="ARBA" id="ARBA00023268"/>
    </source>
</evidence>
<sequence length="2483" mass="281676">MDLNATRNQNRYAIQTNTIEEYVKLCQGKRVIRKVLIANNGIAAVKAIRSMRKWLYEVFGDERLIEFVSMATPEDIRANAEYVRLADQLVPVPGGSNNFNYANVELIVDIAERFQVDAVWAGWGHASENPRLPERLSHIGVTFLGPNATAMRALGDKISSTLLAQSVGIPVVPWSGFGVTVDYRSQGIPEDIFQKTCIFSESQAVQVANEIGYPVMLKASEGGGGKGIRMAHHVDEINKAYRQVKGEVPGSPIFMMKVVSDAKHLEVQVIADEYGNAVALYGRDCSVQRRHQKMVEEGPVIAAASNLWSEMEHSAVRLAKEVGYCGAGTVEYLYRGSPEEGEFYFLELNPRLQVEHPVTEWITDLNLPAIQLQIAMGIPLTRIPSLRTFHQWEPFSSDCNANLDNNNNSNDIHMENTLAPERRKCPNGHVIAVRITAENPDEGFQPTSGAIQELAFRNTPNIWGYFSVGTSGGVHEYSDSQFGHLFAWGEDREMSRRNMVLALKELSIRGEIRTATEYIVRLLESEDFKTCRVTTEWLDGLIASKAITEKPSTELAVIAGAVCKACSMLESHSSEYISCLVRGQLPPKDLSLIEFPIELVYENYRYCFLVSRKGPVSFNVSLNGSQVDVEVRYFADGGRLLLVDGHSHVAYLREEALCTRLTLDGKTCVFPKGNDPTQIKSHVNGKLVRYLVKENDKVSVKAPIAELEAMKMYITVYATAGGRVHLLKSDGASVEIGEILATLQLDNESEVKRPIPFQGQLPAMRPPSAPSNKPYQKLRICKSSIQMIMDGYDANENCMTEFLELLFNPQVAFGEIHEVVSELVSYLPKHIYDNLIHILESLWNETVEYSSLSKTKRVESGLPSEKENWETKQDTNLSIPFETTIDDRVSDKVKQMIQLLDQHRSSLRTCERDEFLQKVMPLTEVLSRFEYGMTSFALKEISELLQKYIETEKPFSRNKRAEDVLFEMRESYKDDLSRVVDAAISHMKLPVKNKLVLGFLDFLAAWESSLTNLKSLEQCLIELSTFSKPPFADVALRARLLLARARRPSLEERKSKLLALLEQLVDVDDNRDEAIQDILHRQDAHLDILLPFIIALFRKSNTYDCSLLKTAVELHIHRAYRAYQVSNLNILEPKENNYLSAFWQFRLLPPGSAWVSSNAFHEGGDVNSSIRPVRAAAISSYDSADNLTRLDSKVEEIPFRFGMFAVFHSFAHLVDHIDMVIDNYQKFNEISKEEEQQVHILSLCVPWLDTLVSSPRTRDSSSLDVAQSSNNNQQDVDNRNTSIDPYALSLKDLLHSSPQRKERMIKAGIKLVTFIVFLSENEDTFPQYYTFRSSSDYSEDLIYRHIDPPMAFQLELHRMMNFQITRYPYPSHSIHVFYAQDKRSSKLDLSENKDMDTRFFVRSFIRNADALLLPNEVAISIPEAERIFAESLDALEMARCDRRFRYTEFNHIFLCVLPPVSIDSDEVEAICRRMFLRYAARCFKLRVFVVEVRVQVFRNTLYGGNSNSLNTSHSLNSHRASRARSYSSSHKSLVAWPLRFILFNPTGHTLKVEGYLEQLDPLSGVTHLMTLDPSNPGHLHGTAVDQPYQVMDKLQRKRVLAQTLETTYIYDFRHLFTKALEERWRKYSQERRLEGFKRQKVPSRVAEFTELILEEDETLRAVYREPGQNNIGMVAWRAILRTPEYPNGRDVIVIGSDITHLSGSLSIEEDKLFAAASNLASQEGIPRIYIAANSGARIGLAEEVRRCFKVDWVDEGDPSKGFRHFYVTEEDLKNMGSSVHVIAEDNDLSVDGNESKKFIIKDILGSEDGLGVENLVGSGWIAGETSAAYEQTFTITYVTARSVGIGAYLVRLGERVIQKENAAPIILTGFSALNKVLGHDVYISNEQLGGIRVMFKNGVSQRIVKDDLAGVDNILEWLSFVPQKRNDKLPIIEPVDPVHREISFQPSKSPYDPRYLIAGMESLHSGSPEEMESESVSGYSSWSSNSISSKTCFIGGFFDRGSWMEAMSGWAKTVVCGRARLGGIPVGVIVPETRTIEKVYPADPASPETTEKVIVQAGQVWYPDSAFKTAQAIRDMDREGLPLFILANWRGFSGGMRDMYDEILKYGSMIVDALRTYSQPIFVYILPYGELRGGAWVVLDTKINPQQIEMYADETSRGGVLEPEGTIDVKYRKRELLKTMHRLDPQLQALDQELQLPLNHEESSSTNTHNATSPRLSQIGGNDKRQQILTAIRSRESELMPIYRRIALTFADLHDTPGRMLAKKAIRKIVPWKEARSFFFWRLQRRLAEGSVRKWMFQANASLSHDEITLLLKKWAAQYRNVVQEEEILKDSLVNTQEKELESVNQVFDEDDQWVVQWLDEDEEMLEKRISKLQMEWIVSHVVQYGSIHFEALLEGVDLLLRNENDFYRRQGMIAALESRLGQLKKTVELNRKEQDDLGSYNNSNNIPVEHEDNLSSRISNTLAPTSLAKGLLSRFGYRWDAP</sequence>
<gene>
    <name evidence="21" type="ORF">GpartN1_g5192.t1</name>
</gene>
<dbReference type="PROSITE" id="PS00866">
    <property type="entry name" value="CPSASE_1"/>
    <property type="match status" value="1"/>
</dbReference>
<dbReference type="InterPro" id="IPR011762">
    <property type="entry name" value="COA_CT_N"/>
</dbReference>
<evidence type="ECO:0000256" key="10">
    <source>
        <dbReference type="ARBA" id="ARBA00023267"/>
    </source>
</evidence>
<dbReference type="Proteomes" id="UP001061958">
    <property type="component" value="Unassembled WGS sequence"/>
</dbReference>
<dbReference type="Pfam" id="PF02786">
    <property type="entry name" value="CPSase_L_D2"/>
    <property type="match status" value="1"/>
</dbReference>
<dbReference type="InterPro" id="IPR011761">
    <property type="entry name" value="ATP-grasp"/>
</dbReference>
<dbReference type="Pfam" id="PF00289">
    <property type="entry name" value="Biotin_carb_N"/>
    <property type="match status" value="1"/>
</dbReference>
<dbReference type="SMART" id="SM00878">
    <property type="entry name" value="Biotin_carb_C"/>
    <property type="match status" value="1"/>
</dbReference>
<feature type="domain" description="Biotin carboxylation" evidence="18">
    <location>
        <begin position="31"/>
        <end position="543"/>
    </location>
</feature>
<evidence type="ECO:0000313" key="22">
    <source>
        <dbReference type="Proteomes" id="UP001061958"/>
    </source>
</evidence>
<dbReference type="InterPro" id="IPR011763">
    <property type="entry name" value="COA_CT_C"/>
</dbReference>
<dbReference type="CDD" id="cd06850">
    <property type="entry name" value="biotinyl_domain"/>
    <property type="match status" value="1"/>
</dbReference>
<dbReference type="PROSITE" id="PS00867">
    <property type="entry name" value="CPSASE_2"/>
    <property type="match status" value="1"/>
</dbReference>
<evidence type="ECO:0000256" key="8">
    <source>
        <dbReference type="ARBA" id="ARBA00023098"/>
    </source>
</evidence>
<dbReference type="Pfam" id="PF00364">
    <property type="entry name" value="Biotin_lipoyl"/>
    <property type="match status" value="1"/>
</dbReference>
<dbReference type="InterPro" id="IPR011054">
    <property type="entry name" value="Rudment_hybrid_motif"/>
</dbReference>
<dbReference type="PROSITE" id="PS50968">
    <property type="entry name" value="BIOTINYL_LIPOYL"/>
    <property type="match status" value="1"/>
</dbReference>
<comment type="cofactor">
    <cofactor evidence="1">
        <name>biotin</name>
        <dbReference type="ChEBI" id="CHEBI:57586"/>
    </cofactor>
</comment>
<keyword evidence="7 14" id="KW-0067">ATP-binding</keyword>
<name>A0A9C7PZF2_9RHOD</name>
<dbReference type="PROSITE" id="PS50979">
    <property type="entry name" value="BC"/>
    <property type="match status" value="1"/>
</dbReference>
<evidence type="ECO:0000256" key="1">
    <source>
        <dbReference type="ARBA" id="ARBA00001953"/>
    </source>
</evidence>
<comment type="caution">
    <text evidence="21">The sequence shown here is derived from an EMBL/GenBank/DDBJ whole genome shotgun (WGS) entry which is preliminary data.</text>
</comment>
<dbReference type="SUPFAM" id="SSF51230">
    <property type="entry name" value="Single hybrid motif"/>
    <property type="match status" value="1"/>
</dbReference>
<feature type="compositionally biased region" description="Polar residues" evidence="15">
    <location>
        <begin position="2204"/>
        <end position="2220"/>
    </location>
</feature>
<dbReference type="Gene3D" id="3.90.226.10">
    <property type="entry name" value="2-enoyl-CoA Hydratase, Chain A, domain 1"/>
    <property type="match status" value="2"/>
</dbReference>
<comment type="catalytic activity">
    <reaction evidence="12">
        <text>hydrogencarbonate + acetyl-CoA + ATP = malonyl-CoA + ADP + phosphate + H(+)</text>
        <dbReference type="Rhea" id="RHEA:11308"/>
        <dbReference type="ChEBI" id="CHEBI:15378"/>
        <dbReference type="ChEBI" id="CHEBI:17544"/>
        <dbReference type="ChEBI" id="CHEBI:30616"/>
        <dbReference type="ChEBI" id="CHEBI:43474"/>
        <dbReference type="ChEBI" id="CHEBI:57288"/>
        <dbReference type="ChEBI" id="CHEBI:57384"/>
        <dbReference type="ChEBI" id="CHEBI:456216"/>
        <dbReference type="EC" id="6.4.1.2"/>
    </reaction>
</comment>
<dbReference type="InterPro" id="IPR029045">
    <property type="entry name" value="ClpP/crotonase-like_dom_sf"/>
</dbReference>
<dbReference type="SUPFAM" id="SSF52096">
    <property type="entry name" value="ClpP/crotonase"/>
    <property type="match status" value="2"/>
</dbReference>
<evidence type="ECO:0000256" key="13">
    <source>
        <dbReference type="ARBA" id="ARBA00048600"/>
    </source>
</evidence>
<keyword evidence="8" id="KW-0443">Lipid metabolism</keyword>
<dbReference type="FunFam" id="3.30.1490.20:FF:000003">
    <property type="entry name" value="acetyl-CoA carboxylase isoform X1"/>
    <property type="match status" value="1"/>
</dbReference>
<evidence type="ECO:0008006" key="23">
    <source>
        <dbReference type="Google" id="ProtNLM"/>
    </source>
</evidence>
<dbReference type="PROSITE" id="PS50989">
    <property type="entry name" value="COA_CT_CTER"/>
    <property type="match status" value="1"/>
</dbReference>
<evidence type="ECO:0000256" key="6">
    <source>
        <dbReference type="ARBA" id="ARBA00022832"/>
    </source>
</evidence>
<dbReference type="GO" id="GO:0046872">
    <property type="term" value="F:metal ion binding"/>
    <property type="evidence" value="ECO:0007669"/>
    <property type="project" value="InterPro"/>
</dbReference>
<dbReference type="InterPro" id="IPR013815">
    <property type="entry name" value="ATP_grasp_subdomain_1"/>
</dbReference>
<evidence type="ECO:0000256" key="12">
    <source>
        <dbReference type="ARBA" id="ARBA00048065"/>
    </source>
</evidence>
<feature type="domain" description="CoA carboxyltransferase C-terminal" evidence="20">
    <location>
        <begin position="1930"/>
        <end position="2298"/>
    </location>
</feature>
<evidence type="ECO:0000313" key="21">
    <source>
        <dbReference type="EMBL" id="GJQ13401.1"/>
    </source>
</evidence>
<evidence type="ECO:0000256" key="4">
    <source>
        <dbReference type="ARBA" id="ARBA00022598"/>
    </source>
</evidence>
<dbReference type="GO" id="GO:0005524">
    <property type="term" value="F:ATP binding"/>
    <property type="evidence" value="ECO:0007669"/>
    <property type="project" value="UniProtKB-UniRule"/>
</dbReference>
<dbReference type="EMBL" id="BQMJ01000043">
    <property type="protein sequence ID" value="GJQ13401.1"/>
    <property type="molecule type" value="Genomic_DNA"/>
</dbReference>
<dbReference type="Gene3D" id="3.30.470.20">
    <property type="entry name" value="ATP-grasp fold, B domain"/>
    <property type="match status" value="1"/>
</dbReference>
<dbReference type="InterPro" id="IPR049076">
    <property type="entry name" value="ACCA"/>
</dbReference>
<keyword evidence="10" id="KW-0092">Biotin</keyword>
<dbReference type="Gene3D" id="3.40.50.20">
    <property type="match status" value="1"/>
</dbReference>
<evidence type="ECO:0000256" key="14">
    <source>
        <dbReference type="PROSITE-ProRule" id="PRU00409"/>
    </source>
</evidence>
<dbReference type="FunFam" id="3.90.226.10:FF:000010">
    <property type="entry name" value="acetyl-CoA carboxylase isoform X2"/>
    <property type="match status" value="1"/>
</dbReference>
<evidence type="ECO:0000259" key="20">
    <source>
        <dbReference type="PROSITE" id="PS50989"/>
    </source>
</evidence>
<evidence type="ECO:0000256" key="15">
    <source>
        <dbReference type="SAM" id="MobiDB-lite"/>
    </source>
</evidence>
<keyword evidence="11" id="KW-0511">Multifunctional enzyme</keyword>
<comment type="pathway">
    <text evidence="2">Lipid metabolism; malonyl-CoA biosynthesis; malonyl-CoA from acetyl-CoA: step 1/1.</text>
</comment>
<dbReference type="InterPro" id="IPR011053">
    <property type="entry name" value="Single_hybrid_motif"/>
</dbReference>
<evidence type="ECO:0000256" key="2">
    <source>
        <dbReference type="ARBA" id="ARBA00004956"/>
    </source>
</evidence>
<evidence type="ECO:0000259" key="19">
    <source>
        <dbReference type="PROSITE" id="PS50980"/>
    </source>
</evidence>
<keyword evidence="22" id="KW-1185">Reference proteome</keyword>
<dbReference type="SUPFAM" id="SSF51246">
    <property type="entry name" value="Rudiment single hybrid motif"/>
    <property type="match status" value="1"/>
</dbReference>
<evidence type="ECO:0000256" key="5">
    <source>
        <dbReference type="ARBA" id="ARBA00022741"/>
    </source>
</evidence>
<dbReference type="Gene3D" id="3.30.1490.20">
    <property type="entry name" value="ATP-grasp fold, A domain"/>
    <property type="match status" value="1"/>
</dbReference>
<dbReference type="Gene3D" id="2.40.460.10">
    <property type="entry name" value="Biotin dependent carboxylase carboxyltransferase"/>
    <property type="match status" value="1"/>
</dbReference>
<dbReference type="Pfam" id="PF01039">
    <property type="entry name" value="Carboxyl_trans"/>
    <property type="match status" value="1"/>
</dbReference>
<dbReference type="InterPro" id="IPR049074">
    <property type="entry name" value="ACCA_BT"/>
</dbReference>
<dbReference type="PANTHER" id="PTHR45728:SF3">
    <property type="entry name" value="ACETYL-COA CARBOXYLASE"/>
    <property type="match status" value="1"/>
</dbReference>
<evidence type="ECO:0000256" key="7">
    <source>
        <dbReference type="ARBA" id="ARBA00022840"/>
    </source>
</evidence>
<reference evidence="21" key="1">
    <citation type="journal article" date="2022" name="Proc. Natl. Acad. Sci. U.S.A.">
        <title>Life cycle and functional genomics of the unicellular red alga Galdieria for elucidating algal and plant evolution and industrial use.</title>
        <authorList>
            <person name="Hirooka S."/>
            <person name="Itabashi T."/>
            <person name="Ichinose T.M."/>
            <person name="Onuma R."/>
            <person name="Fujiwara T."/>
            <person name="Yamashita S."/>
            <person name="Jong L.W."/>
            <person name="Tomita R."/>
            <person name="Iwane A.H."/>
            <person name="Miyagishima S.Y."/>
        </authorList>
    </citation>
    <scope>NUCLEOTIDE SEQUENCE</scope>
    <source>
        <strain evidence="21">NBRC 102759</strain>
    </source>
</reference>
<dbReference type="PROSITE" id="PS50975">
    <property type="entry name" value="ATP_GRASP"/>
    <property type="match status" value="1"/>
</dbReference>
<feature type="domain" description="ATP-grasp" evidence="17">
    <location>
        <begin position="180"/>
        <end position="376"/>
    </location>
</feature>
<dbReference type="GO" id="GO:0006633">
    <property type="term" value="P:fatty acid biosynthetic process"/>
    <property type="evidence" value="ECO:0007669"/>
    <property type="project" value="UniProtKB-KW"/>
</dbReference>
<feature type="region of interest" description="Disordered" evidence="15">
    <location>
        <begin position="1258"/>
        <end position="1281"/>
    </location>
</feature>
<dbReference type="InterPro" id="IPR016185">
    <property type="entry name" value="PreATP-grasp_dom_sf"/>
</dbReference>
<dbReference type="GO" id="GO:0003989">
    <property type="term" value="F:acetyl-CoA carboxylase activity"/>
    <property type="evidence" value="ECO:0007669"/>
    <property type="project" value="UniProtKB-EC"/>
</dbReference>
<evidence type="ECO:0000259" key="18">
    <source>
        <dbReference type="PROSITE" id="PS50979"/>
    </source>
</evidence>
<evidence type="ECO:0000256" key="3">
    <source>
        <dbReference type="ARBA" id="ARBA00022516"/>
    </source>
</evidence>
<dbReference type="PANTHER" id="PTHR45728">
    <property type="entry name" value="ACETYL-COA CARBOXYLASE, ISOFORM A"/>
    <property type="match status" value="1"/>
</dbReference>
<keyword evidence="5 14" id="KW-0547">Nucleotide-binding</keyword>
<dbReference type="Pfam" id="PF21385">
    <property type="entry name" value="ACCA_BT"/>
    <property type="match status" value="1"/>
</dbReference>
<dbReference type="InterPro" id="IPR005482">
    <property type="entry name" value="Biotin_COase_C"/>
</dbReference>
<dbReference type="InterPro" id="IPR034733">
    <property type="entry name" value="AcCoA_carboxyl_beta"/>
</dbReference>
<evidence type="ECO:0000256" key="9">
    <source>
        <dbReference type="ARBA" id="ARBA00023160"/>
    </source>
</evidence>
<dbReference type="Gene3D" id="2.40.50.100">
    <property type="match status" value="1"/>
</dbReference>
<dbReference type="Pfam" id="PF02785">
    <property type="entry name" value="Biotin_carb_C"/>
    <property type="match status" value="1"/>
</dbReference>
<dbReference type="InterPro" id="IPR011764">
    <property type="entry name" value="Biotin_carboxylation_dom"/>
</dbReference>
<dbReference type="InterPro" id="IPR005479">
    <property type="entry name" value="CPAse_ATP-bd"/>
</dbReference>
<proteinExistence type="predicted"/>
<dbReference type="InterPro" id="IPR000089">
    <property type="entry name" value="Biotin_lipoyl"/>
</dbReference>